<accession>A0A4P2VN06</accession>
<dbReference type="CDD" id="cd06558">
    <property type="entry name" value="crotonase-like"/>
    <property type="match status" value="1"/>
</dbReference>
<dbReference type="GO" id="GO:0004300">
    <property type="term" value="F:enoyl-CoA hydratase activity"/>
    <property type="evidence" value="ECO:0007669"/>
    <property type="project" value="UniProtKB-EC"/>
</dbReference>
<dbReference type="PANTHER" id="PTHR11941:SF54">
    <property type="entry name" value="ENOYL-COA HYDRATASE, MITOCHONDRIAL"/>
    <property type="match status" value="1"/>
</dbReference>
<organism evidence="2 3">
    <name type="scientific">Conexivisphaera calida</name>
    <dbReference type="NCBI Taxonomy" id="1874277"/>
    <lineage>
        <taxon>Archaea</taxon>
        <taxon>Nitrososphaerota</taxon>
        <taxon>Conexivisphaeria</taxon>
        <taxon>Conexivisphaerales</taxon>
        <taxon>Conexivisphaeraceae</taxon>
        <taxon>Conexivisphaera</taxon>
    </lineage>
</organism>
<dbReference type="InterPro" id="IPR029045">
    <property type="entry name" value="ClpP/crotonase-like_dom_sf"/>
</dbReference>
<evidence type="ECO:0000313" key="2">
    <source>
        <dbReference type="EMBL" id="BBE42348.1"/>
    </source>
</evidence>
<dbReference type="RefSeq" id="WP_174448591.1">
    <property type="nucleotide sequence ID" value="NZ_AP018732.1"/>
</dbReference>
<dbReference type="EC" id="4.2.1.17" evidence="2"/>
<dbReference type="Gene3D" id="3.90.226.10">
    <property type="entry name" value="2-enoyl-CoA Hydratase, Chain A, domain 1"/>
    <property type="match status" value="1"/>
</dbReference>
<name>A0A4P2VN06_9ARCH</name>
<dbReference type="AlphaFoldDB" id="A0A4P2VN06"/>
<gene>
    <name evidence="2" type="ORF">NAS2_0959</name>
</gene>
<dbReference type="Pfam" id="PF00378">
    <property type="entry name" value="ECH_1"/>
    <property type="match status" value="1"/>
</dbReference>
<keyword evidence="3" id="KW-1185">Reference proteome</keyword>
<protein>
    <submittedName>
        <fullName evidence="2">Enoyl-CoA hydratase</fullName>
        <ecNumber evidence="2">4.2.1.17</ecNumber>
    </submittedName>
</protein>
<sequence length="264" mass="30037">MSQKPLVLYEKKPEDHVAIITLNRDEARNAFNVAMLQEFYEALKKANDDRDVWVVVITGAGKAFSSGGDAKEFLANVEAGKYYEIEKFNRFNLDIWRFMEKMRKPIIAAVNGHCNIETIQAVDLVVASDKAKFGLPETGLGIMPGAGITVRLPRVVSKYWVKYLLFTGEWISPEEGYRLGFVNMVVPHEQLMEKTMELVRKITRNAPLAVGTTKVAVNLGSEMPIDEGTEYQLKENLLLFYTDDLKEGIRAFFYEKRQPKFQGK</sequence>
<evidence type="ECO:0000313" key="3">
    <source>
        <dbReference type="Proteomes" id="UP000509448"/>
    </source>
</evidence>
<dbReference type="GO" id="GO:0006635">
    <property type="term" value="P:fatty acid beta-oxidation"/>
    <property type="evidence" value="ECO:0007669"/>
    <property type="project" value="TreeGrafter"/>
</dbReference>
<evidence type="ECO:0000256" key="1">
    <source>
        <dbReference type="ARBA" id="ARBA00023239"/>
    </source>
</evidence>
<keyword evidence="1 2" id="KW-0456">Lyase</keyword>
<dbReference type="SUPFAM" id="SSF52096">
    <property type="entry name" value="ClpP/crotonase"/>
    <property type="match status" value="1"/>
</dbReference>
<dbReference type="Proteomes" id="UP000509448">
    <property type="component" value="Chromosome"/>
</dbReference>
<reference evidence="2 3" key="1">
    <citation type="journal article" date="2019" name="ISME J.">
        <title>Isolation and characterization of a thermophilic sulfur- and iron-reducing thaumarchaeote from a terrestrial acidic hot spring.</title>
        <authorList>
            <person name="Kato S."/>
            <person name="Itoh T."/>
            <person name="Yuki M."/>
            <person name="Nagamori M."/>
            <person name="Ohnishi M."/>
            <person name="Uematsu K."/>
            <person name="Suzuki K."/>
            <person name="Takashina T."/>
            <person name="Ohkuma M."/>
        </authorList>
    </citation>
    <scope>NUCLEOTIDE SEQUENCE [LARGE SCALE GENOMIC DNA]</scope>
    <source>
        <strain evidence="2 3">NAS-02</strain>
    </source>
</reference>
<dbReference type="PANTHER" id="PTHR11941">
    <property type="entry name" value="ENOYL-COA HYDRATASE-RELATED"/>
    <property type="match status" value="1"/>
</dbReference>
<dbReference type="Gene3D" id="1.10.12.10">
    <property type="entry name" value="Lyase 2-enoyl-coa Hydratase, Chain A, domain 2"/>
    <property type="match status" value="1"/>
</dbReference>
<dbReference type="KEGG" id="ccai:NAS2_0959"/>
<dbReference type="EMBL" id="AP018732">
    <property type="protein sequence ID" value="BBE42348.1"/>
    <property type="molecule type" value="Genomic_DNA"/>
</dbReference>
<dbReference type="InterPro" id="IPR014748">
    <property type="entry name" value="Enoyl-CoA_hydra_C"/>
</dbReference>
<proteinExistence type="predicted"/>
<dbReference type="OrthoDB" id="27846at2157"/>
<dbReference type="GeneID" id="55584772"/>
<dbReference type="InterPro" id="IPR001753">
    <property type="entry name" value="Enoyl-CoA_hydra/iso"/>
</dbReference>